<dbReference type="AlphaFoldDB" id="A0A9P4USW1"/>
<sequence>MAPLTSLLTPVVAGFSILAAFANAAPQPNFRAEIVPIQARQSNESQPPCTYGNFGLKKPEVGTVITQIDDGNYDGTTFEVLYCSSQYFKTRSISATIGLGWPDSYTSGGQILGTPGLSPTDDAADAGYYGYRVNVTVYPLSGNYLQGEQTLSVFEVASGYYNAYNYDVASVNITFAVQKTDNKV</sequence>
<feature type="chain" id="PRO_5040383806" description="Secreted protein" evidence="1">
    <location>
        <begin position="25"/>
        <end position="184"/>
    </location>
</feature>
<evidence type="ECO:0000313" key="3">
    <source>
        <dbReference type="Proteomes" id="UP000799441"/>
    </source>
</evidence>
<dbReference type="Proteomes" id="UP000799441">
    <property type="component" value="Unassembled WGS sequence"/>
</dbReference>
<protein>
    <recommendedName>
        <fullName evidence="4">Secreted protein</fullName>
    </recommendedName>
</protein>
<keyword evidence="1" id="KW-0732">Signal</keyword>
<proteinExistence type="predicted"/>
<accession>A0A9P4USW1</accession>
<dbReference type="OrthoDB" id="5392397at2759"/>
<dbReference type="EMBL" id="MU003776">
    <property type="protein sequence ID" value="KAF2723495.1"/>
    <property type="molecule type" value="Genomic_DNA"/>
</dbReference>
<keyword evidence="3" id="KW-1185">Reference proteome</keyword>
<feature type="signal peptide" evidence="1">
    <location>
        <begin position="1"/>
        <end position="24"/>
    </location>
</feature>
<evidence type="ECO:0000256" key="1">
    <source>
        <dbReference type="SAM" id="SignalP"/>
    </source>
</evidence>
<name>A0A9P4USW1_9PEZI</name>
<gene>
    <name evidence="2" type="ORF">K431DRAFT_301746</name>
</gene>
<organism evidence="2 3">
    <name type="scientific">Polychaeton citri CBS 116435</name>
    <dbReference type="NCBI Taxonomy" id="1314669"/>
    <lineage>
        <taxon>Eukaryota</taxon>
        <taxon>Fungi</taxon>
        <taxon>Dikarya</taxon>
        <taxon>Ascomycota</taxon>
        <taxon>Pezizomycotina</taxon>
        <taxon>Dothideomycetes</taxon>
        <taxon>Dothideomycetidae</taxon>
        <taxon>Capnodiales</taxon>
        <taxon>Capnodiaceae</taxon>
        <taxon>Polychaeton</taxon>
    </lineage>
</organism>
<evidence type="ECO:0008006" key="4">
    <source>
        <dbReference type="Google" id="ProtNLM"/>
    </source>
</evidence>
<reference evidence="2" key="1">
    <citation type="journal article" date="2020" name="Stud. Mycol.">
        <title>101 Dothideomycetes genomes: a test case for predicting lifestyles and emergence of pathogens.</title>
        <authorList>
            <person name="Haridas S."/>
            <person name="Albert R."/>
            <person name="Binder M."/>
            <person name="Bloem J."/>
            <person name="Labutti K."/>
            <person name="Salamov A."/>
            <person name="Andreopoulos B."/>
            <person name="Baker S."/>
            <person name="Barry K."/>
            <person name="Bills G."/>
            <person name="Bluhm B."/>
            <person name="Cannon C."/>
            <person name="Castanera R."/>
            <person name="Culley D."/>
            <person name="Daum C."/>
            <person name="Ezra D."/>
            <person name="Gonzalez J."/>
            <person name="Henrissat B."/>
            <person name="Kuo A."/>
            <person name="Liang C."/>
            <person name="Lipzen A."/>
            <person name="Lutzoni F."/>
            <person name="Magnuson J."/>
            <person name="Mondo S."/>
            <person name="Nolan M."/>
            <person name="Ohm R."/>
            <person name="Pangilinan J."/>
            <person name="Park H.-J."/>
            <person name="Ramirez L."/>
            <person name="Alfaro M."/>
            <person name="Sun H."/>
            <person name="Tritt A."/>
            <person name="Yoshinaga Y."/>
            <person name="Zwiers L.-H."/>
            <person name="Turgeon B."/>
            <person name="Goodwin S."/>
            <person name="Spatafora J."/>
            <person name="Crous P."/>
            <person name="Grigoriev I."/>
        </authorList>
    </citation>
    <scope>NUCLEOTIDE SEQUENCE</scope>
    <source>
        <strain evidence="2">CBS 116435</strain>
    </source>
</reference>
<evidence type="ECO:0000313" key="2">
    <source>
        <dbReference type="EMBL" id="KAF2723495.1"/>
    </source>
</evidence>
<comment type="caution">
    <text evidence="2">The sequence shown here is derived from an EMBL/GenBank/DDBJ whole genome shotgun (WGS) entry which is preliminary data.</text>
</comment>